<dbReference type="SUPFAM" id="SSF81321">
    <property type="entry name" value="Family A G protein-coupled receptor-like"/>
    <property type="match status" value="1"/>
</dbReference>
<evidence type="ECO:0000256" key="4">
    <source>
        <dbReference type="ARBA" id="ARBA00023136"/>
    </source>
</evidence>
<dbReference type="InterPro" id="IPR001212">
    <property type="entry name" value="Somatomedin_B_dom"/>
</dbReference>
<gene>
    <name evidence="11" type="ORF">OS493_006356</name>
</gene>
<evidence type="ECO:0000256" key="8">
    <source>
        <dbReference type="SAM" id="SignalP"/>
    </source>
</evidence>
<feature type="domain" description="SMB" evidence="10">
    <location>
        <begin position="264"/>
        <end position="315"/>
    </location>
</feature>
<dbReference type="GO" id="GO:0007166">
    <property type="term" value="P:cell surface receptor signaling pathway"/>
    <property type="evidence" value="ECO:0007669"/>
    <property type="project" value="InterPro"/>
</dbReference>
<dbReference type="PANTHER" id="PTHR45902:SF4">
    <property type="entry name" value="G-PROTEIN COUPLED RECEPTORS FAMILY 2 PROFILE 2 DOMAIN-CONTAINING PROTEIN"/>
    <property type="match status" value="1"/>
</dbReference>
<feature type="transmembrane region" description="Helical" evidence="7">
    <location>
        <begin position="769"/>
        <end position="794"/>
    </location>
</feature>
<dbReference type="InterPro" id="IPR000832">
    <property type="entry name" value="GPCR_2_secretin-like"/>
</dbReference>
<feature type="compositionally biased region" description="Polar residues" evidence="6">
    <location>
        <begin position="55"/>
        <end position="74"/>
    </location>
</feature>
<feature type="transmembrane region" description="Helical" evidence="7">
    <location>
        <begin position="664"/>
        <end position="686"/>
    </location>
</feature>
<dbReference type="EMBL" id="MU825398">
    <property type="protein sequence ID" value="KAJ7393385.1"/>
    <property type="molecule type" value="Genomic_DNA"/>
</dbReference>
<reference evidence="11" key="1">
    <citation type="submission" date="2023-01" db="EMBL/GenBank/DDBJ databases">
        <title>Genome assembly of the deep-sea coral Lophelia pertusa.</title>
        <authorList>
            <person name="Herrera S."/>
            <person name="Cordes E."/>
        </authorList>
    </citation>
    <scope>NUCLEOTIDE SEQUENCE</scope>
    <source>
        <strain evidence="11">USNM1676648</strain>
        <tissue evidence="11">Polyp</tissue>
    </source>
</reference>
<dbReference type="Gene3D" id="1.20.1070.10">
    <property type="entry name" value="Rhodopsin 7-helix transmembrane proteins"/>
    <property type="match status" value="1"/>
</dbReference>
<dbReference type="InterPro" id="IPR036024">
    <property type="entry name" value="Somatomedin_B-like_dom_sf"/>
</dbReference>
<feature type="region of interest" description="Disordered" evidence="6">
    <location>
        <begin position="35"/>
        <end position="197"/>
    </location>
</feature>
<keyword evidence="8" id="KW-0732">Signal</keyword>
<dbReference type="CDD" id="cd15039">
    <property type="entry name" value="7tmB3_Methuselah-like"/>
    <property type="match status" value="1"/>
</dbReference>
<dbReference type="Gene3D" id="4.10.410.20">
    <property type="match status" value="1"/>
</dbReference>
<feature type="compositionally biased region" description="Polar residues" evidence="6">
    <location>
        <begin position="98"/>
        <end position="109"/>
    </location>
</feature>
<feature type="compositionally biased region" description="Pro residues" evidence="6">
    <location>
        <begin position="149"/>
        <end position="158"/>
    </location>
</feature>
<sequence length="922" mass="101812">MMLFLLHHPVTLFIAVLCLTSCYWKEIAGDTVIPSSTAGDPSSEATSHPFHQPIIPSSSNGPSRHVLQPSSSLDGQIARPSSVSSPDVPESPAPPTGPVSSTISTQSYSRPPGPPSSNDPPPLPPSSPLDGQIPMPPPLPPGDTGGNPPSAPSSPSPPGHVSSQASPLNPPGHASPPGHVSPPSTPSGSGVVSTGKPLTTTATTAFTTVTSPTGPAPESFLLSTLRRKCSPDVTPTDDNLGPQWDEQIRLFIERCFEHAYATLKKYTCKDRCGVEERDAAAPIWRALPRCFCDKLCHEFGDCCFDFDALCQTQVNPQTSSLTANETCFPLKNGLNPMYTGYAVWSTCPQNWTERSVRQKCQDENQNDFLRNFPVFDKDSHVTYKNIFCARCNGAVNTAYWKLQFDCTEWFNATKFNFTGDLSLLHDNCSVDKSPEDFQLNFLKLCIPRFQHCRNISQKKNESYCQTDCLRYAFPVCSATEKGKIRFRNPQCALCNGFPPRYLENGCHSGGSPVTPPLTILFDFSSTSTYSIKVQDRQEDVVQHVEHAWSCSLDEVYDPYAGSCTKIVSPGSQHLAADLGHHQNDTKEWNSNCTFIAFNKTDYVQLSNGSVYLKIHNKIYSNTTYTILDSRLLLCMNFSRNNTGTVNEQHTQGHNVKTTPASLHLLTSIGCIVSMVSLVLLQITYILFAELRNLPGKIIINLAFSLLLYQSVLFSAVKTDDQETCLAVAVLLHYFVLSSFTWMNVMAYDVHRIFTPSVAANRRGSYKKRLMKYCLYAWGAPAIVVLICLVVDHVKKGFIGYGQGEEECFISQPQAILYSFVLPVALLMIFNLFALGHTVIHIIKTRKETQQVTNQRHSTSVTLICVKMSSVMGVTWILGIAANVKACPFLWYPYVVFKSVFKASLFSCPLLLAEELWSCTKVN</sequence>
<dbReference type="PROSITE" id="PS50958">
    <property type="entry name" value="SMB_2"/>
    <property type="match status" value="1"/>
</dbReference>
<keyword evidence="3 7" id="KW-1133">Transmembrane helix</keyword>
<keyword evidence="5" id="KW-1015">Disulfide bond</keyword>
<evidence type="ECO:0008006" key="13">
    <source>
        <dbReference type="Google" id="ProtNLM"/>
    </source>
</evidence>
<name>A0A9X0A593_9CNID</name>
<accession>A0A9X0A593</accession>
<feature type="compositionally biased region" description="Pro residues" evidence="6">
    <location>
        <begin position="168"/>
        <end position="185"/>
    </location>
</feature>
<evidence type="ECO:0000256" key="1">
    <source>
        <dbReference type="ARBA" id="ARBA00004141"/>
    </source>
</evidence>
<dbReference type="GO" id="GO:0004930">
    <property type="term" value="F:G protein-coupled receptor activity"/>
    <property type="evidence" value="ECO:0007669"/>
    <property type="project" value="InterPro"/>
</dbReference>
<dbReference type="InterPro" id="IPR053231">
    <property type="entry name" value="GPCR_LN-TM7"/>
</dbReference>
<evidence type="ECO:0000256" key="3">
    <source>
        <dbReference type="ARBA" id="ARBA00022989"/>
    </source>
</evidence>
<comment type="caution">
    <text evidence="11">The sequence shown here is derived from an EMBL/GenBank/DDBJ whole genome shotgun (WGS) entry which is preliminary data.</text>
</comment>
<dbReference type="Proteomes" id="UP001163046">
    <property type="component" value="Unassembled WGS sequence"/>
</dbReference>
<feature type="compositionally biased region" description="Pro residues" evidence="6">
    <location>
        <begin position="111"/>
        <end position="127"/>
    </location>
</feature>
<dbReference type="SUPFAM" id="SSF90188">
    <property type="entry name" value="Somatomedin B domain"/>
    <property type="match status" value="1"/>
</dbReference>
<evidence type="ECO:0000256" key="5">
    <source>
        <dbReference type="ARBA" id="ARBA00023157"/>
    </source>
</evidence>
<comment type="subcellular location">
    <subcellularLocation>
        <location evidence="1">Membrane</location>
        <topology evidence="1">Multi-pass membrane protein</topology>
    </subcellularLocation>
</comment>
<keyword evidence="4 7" id="KW-0472">Membrane</keyword>
<evidence type="ECO:0000313" key="11">
    <source>
        <dbReference type="EMBL" id="KAJ7393385.1"/>
    </source>
</evidence>
<feature type="domain" description="G-protein coupled receptors family 2 profile 2" evidence="9">
    <location>
        <begin position="662"/>
        <end position="879"/>
    </location>
</feature>
<dbReference type="InterPro" id="IPR017981">
    <property type="entry name" value="GPCR_2-like_7TM"/>
</dbReference>
<feature type="transmembrane region" description="Helical" evidence="7">
    <location>
        <begin position="698"/>
        <end position="716"/>
    </location>
</feature>
<dbReference type="Pfam" id="PF01033">
    <property type="entry name" value="Somatomedin_B"/>
    <property type="match status" value="1"/>
</dbReference>
<dbReference type="InterPro" id="IPR022343">
    <property type="entry name" value="GCR1-cAMP_receptor"/>
</dbReference>
<feature type="compositionally biased region" description="Polar residues" evidence="6">
    <location>
        <begin position="35"/>
        <end position="46"/>
    </location>
</feature>
<evidence type="ECO:0000256" key="7">
    <source>
        <dbReference type="SAM" id="Phobius"/>
    </source>
</evidence>
<dbReference type="OrthoDB" id="5966762at2759"/>
<evidence type="ECO:0000259" key="10">
    <source>
        <dbReference type="PROSITE" id="PS50958"/>
    </source>
</evidence>
<feature type="chain" id="PRO_5040733460" description="G-protein coupled receptors family 2 profile 2 domain-containing protein" evidence="8">
    <location>
        <begin position="30"/>
        <end position="922"/>
    </location>
</feature>
<dbReference type="SMART" id="SM00201">
    <property type="entry name" value="SO"/>
    <property type="match status" value="1"/>
</dbReference>
<evidence type="ECO:0000256" key="2">
    <source>
        <dbReference type="ARBA" id="ARBA00022692"/>
    </source>
</evidence>
<feature type="transmembrane region" description="Helical" evidence="7">
    <location>
        <begin position="814"/>
        <end position="839"/>
    </location>
</feature>
<dbReference type="PANTHER" id="PTHR45902">
    <property type="entry name" value="LATROPHILIN RECEPTOR-LIKE PROTEIN A"/>
    <property type="match status" value="1"/>
</dbReference>
<dbReference type="GO" id="GO:0016020">
    <property type="term" value="C:membrane"/>
    <property type="evidence" value="ECO:0007669"/>
    <property type="project" value="UniProtKB-SubCell"/>
</dbReference>
<dbReference type="PROSITE" id="PS50261">
    <property type="entry name" value="G_PROTEIN_RECEP_F2_4"/>
    <property type="match status" value="1"/>
</dbReference>
<dbReference type="Pfam" id="PF00002">
    <property type="entry name" value="7tm_2"/>
    <property type="match status" value="1"/>
</dbReference>
<evidence type="ECO:0000259" key="9">
    <source>
        <dbReference type="PROSITE" id="PS50261"/>
    </source>
</evidence>
<feature type="signal peptide" evidence="8">
    <location>
        <begin position="1"/>
        <end position="29"/>
    </location>
</feature>
<organism evidence="11 12">
    <name type="scientific">Desmophyllum pertusum</name>
    <dbReference type="NCBI Taxonomy" id="174260"/>
    <lineage>
        <taxon>Eukaryota</taxon>
        <taxon>Metazoa</taxon>
        <taxon>Cnidaria</taxon>
        <taxon>Anthozoa</taxon>
        <taxon>Hexacorallia</taxon>
        <taxon>Scleractinia</taxon>
        <taxon>Caryophylliina</taxon>
        <taxon>Caryophylliidae</taxon>
        <taxon>Desmophyllum</taxon>
    </lineage>
</organism>
<proteinExistence type="predicted"/>
<protein>
    <recommendedName>
        <fullName evidence="13">G-protein coupled receptors family 2 profile 2 domain-containing protein</fullName>
    </recommendedName>
</protein>
<evidence type="ECO:0000313" key="12">
    <source>
        <dbReference type="Proteomes" id="UP001163046"/>
    </source>
</evidence>
<feature type="transmembrane region" description="Helical" evidence="7">
    <location>
        <begin position="889"/>
        <end position="912"/>
    </location>
</feature>
<dbReference type="PRINTS" id="PR02001">
    <property type="entry name" value="GCR1CAMPR"/>
</dbReference>
<keyword evidence="12" id="KW-1185">Reference proteome</keyword>
<dbReference type="AlphaFoldDB" id="A0A9X0A593"/>
<dbReference type="PROSITE" id="PS00524">
    <property type="entry name" value="SMB_1"/>
    <property type="match status" value="1"/>
</dbReference>
<evidence type="ECO:0000256" key="6">
    <source>
        <dbReference type="SAM" id="MobiDB-lite"/>
    </source>
</evidence>
<feature type="transmembrane region" description="Helical" evidence="7">
    <location>
        <begin position="728"/>
        <end position="749"/>
    </location>
</feature>
<feature type="compositionally biased region" description="Low complexity" evidence="6">
    <location>
        <begin position="186"/>
        <end position="197"/>
    </location>
</feature>
<feature type="transmembrane region" description="Helical" evidence="7">
    <location>
        <begin position="860"/>
        <end position="883"/>
    </location>
</feature>
<keyword evidence="2 7" id="KW-0812">Transmembrane</keyword>